<dbReference type="InterPro" id="IPR046848">
    <property type="entry name" value="E_motif"/>
</dbReference>
<dbReference type="Gene3D" id="1.25.40.10">
    <property type="entry name" value="Tetratricopeptide repeat domain"/>
    <property type="match status" value="5"/>
</dbReference>
<dbReference type="AlphaFoldDB" id="W1NJR2"/>
<dbReference type="Pfam" id="PF20431">
    <property type="entry name" value="E_motif"/>
    <property type="match status" value="1"/>
</dbReference>
<dbReference type="InterPro" id="IPR046960">
    <property type="entry name" value="PPR_At4g14850-like_plant"/>
</dbReference>
<dbReference type="InterPro" id="IPR002885">
    <property type="entry name" value="PPR_rpt"/>
</dbReference>
<dbReference type="GO" id="GO:0048731">
    <property type="term" value="P:system development"/>
    <property type="evidence" value="ECO:0007669"/>
    <property type="project" value="UniProtKB-ARBA"/>
</dbReference>
<feature type="repeat" description="PPR" evidence="3">
    <location>
        <begin position="387"/>
        <end position="421"/>
    </location>
</feature>
<dbReference type="Gramene" id="ERM95420">
    <property type="protein sequence ID" value="ERM95420"/>
    <property type="gene ID" value="AMTR_s00008p00241920"/>
</dbReference>
<dbReference type="HOGENOM" id="CLU_002706_30_5_1"/>
<keyword evidence="2" id="KW-0677">Repeat</keyword>
<evidence type="ECO:0008006" key="6">
    <source>
        <dbReference type="Google" id="ProtNLM"/>
    </source>
</evidence>
<dbReference type="GO" id="GO:0003723">
    <property type="term" value="F:RNA binding"/>
    <property type="evidence" value="ECO:0000318"/>
    <property type="project" value="GO_Central"/>
</dbReference>
<accession>W1NJR2</accession>
<feature type="repeat" description="PPR" evidence="3">
    <location>
        <begin position="193"/>
        <end position="223"/>
    </location>
</feature>
<dbReference type="InterPro" id="IPR011990">
    <property type="entry name" value="TPR-like_helical_dom_sf"/>
</dbReference>
<feature type="repeat" description="PPR" evidence="3">
    <location>
        <begin position="130"/>
        <end position="164"/>
    </location>
</feature>
<dbReference type="PANTHER" id="PTHR47926">
    <property type="entry name" value="PENTATRICOPEPTIDE REPEAT-CONTAINING PROTEIN"/>
    <property type="match status" value="1"/>
</dbReference>
<dbReference type="OMA" id="CNALMTM"/>
<feature type="repeat" description="PPR" evidence="3">
    <location>
        <begin position="224"/>
        <end position="258"/>
    </location>
</feature>
<reference evidence="5" key="1">
    <citation type="journal article" date="2013" name="Science">
        <title>The Amborella genome and the evolution of flowering plants.</title>
        <authorList>
            <consortium name="Amborella Genome Project"/>
        </authorList>
    </citation>
    <scope>NUCLEOTIDE SEQUENCE [LARGE SCALE GENOMIC DNA]</scope>
</reference>
<evidence type="ECO:0000256" key="1">
    <source>
        <dbReference type="ARBA" id="ARBA00006643"/>
    </source>
</evidence>
<feature type="repeat" description="PPR" evidence="3">
    <location>
        <begin position="68"/>
        <end position="102"/>
    </location>
</feature>
<evidence type="ECO:0000256" key="3">
    <source>
        <dbReference type="PROSITE-ProRule" id="PRU00708"/>
    </source>
</evidence>
<protein>
    <recommendedName>
        <fullName evidence="6">Pentacotripeptide-repeat region of PRORP domain-containing protein</fullName>
    </recommendedName>
</protein>
<dbReference type="Pfam" id="PF01535">
    <property type="entry name" value="PPR"/>
    <property type="match status" value="6"/>
</dbReference>
<evidence type="ECO:0000313" key="4">
    <source>
        <dbReference type="EMBL" id="ERM95420.1"/>
    </source>
</evidence>
<comment type="similarity">
    <text evidence="1">Belongs to the PPR family. PCMP-H subfamily.</text>
</comment>
<dbReference type="Pfam" id="PF12854">
    <property type="entry name" value="PPR_1"/>
    <property type="match status" value="1"/>
</dbReference>
<evidence type="ECO:0000256" key="2">
    <source>
        <dbReference type="ARBA" id="ARBA00022737"/>
    </source>
</evidence>
<dbReference type="OrthoDB" id="185373at2759"/>
<dbReference type="Pfam" id="PF13041">
    <property type="entry name" value="PPR_2"/>
    <property type="match status" value="3"/>
</dbReference>
<proteinExistence type="inferred from homology"/>
<feature type="repeat" description="PPR" evidence="3">
    <location>
        <begin position="286"/>
        <end position="320"/>
    </location>
</feature>
<evidence type="ECO:0000313" key="5">
    <source>
        <dbReference type="Proteomes" id="UP000017836"/>
    </source>
</evidence>
<dbReference type="Proteomes" id="UP000017836">
    <property type="component" value="Unassembled WGS sequence"/>
</dbReference>
<sequence>MIATVTSYPFLKAKQVVAIQNAGFNYNWVFFCFPFFAQLTVAITTTTTDPINGRGNRGRERRSFSRRGVFSYNVKLSELIRAGRFEDACGLFDEMPSRDTVSLNTMIAGYWRKGDAHKAREMFNLMATKNTVSWNAMIAGFADNGQIEEALKYFNEMPEKKSIASWNAMISGFLRHDMIGQARELFDEMPKRNVISYTSMVSGLAKCGEVERARALFDEMPEKNVVSWTVMINSYVEKGRFDEAQQLFEEMPKKNVVALTAMTTGYCKERKLVHARRLFDEIRCRDRVSWNAMITGYAQNGQGEEALKLFAQMFGSGTRPDHSTLIVVLTACAILASLHVGKQTHANTIKSGFASNVSLSNSLINMYAKCGCIHESQLAFDDASRRDLVSWNAIIAAYAHNGHHEKTLAFLKEMQANGLKPDDITFLSILYACGHAGEVRECMNQFDSMLRDYAIQPKAEHYACLINVLGQSGRLTEAHEFIKGMPFEPDAAVWGALLGACRVHSNVELGELAYEKLVDLQPQNPSPYILLSNMYAAMGMWREVTRLRFLMRERGLKKQPGYSWMETGSEVHMFLVGDTSHPDIAKIHEELQRIDLHMKMECTLWVPSNQWNLVILDCRC</sequence>
<dbReference type="SUPFAM" id="SSF48452">
    <property type="entry name" value="TPR-like"/>
    <property type="match status" value="2"/>
</dbReference>
<gene>
    <name evidence="4" type="ORF">AMTR_s00008p00241920</name>
</gene>
<dbReference type="PROSITE" id="PS51375">
    <property type="entry name" value="PPR"/>
    <property type="match status" value="6"/>
</dbReference>
<dbReference type="PANTHER" id="PTHR47926:SF436">
    <property type="entry name" value="PENTATRICOPEPTIDE REPEAT-CONTAINING PROTEIN ELI1, CHLOROPLASTIC-LIKE ISOFORM X2"/>
    <property type="match status" value="1"/>
</dbReference>
<dbReference type="GO" id="GO:0009451">
    <property type="term" value="P:RNA modification"/>
    <property type="evidence" value="ECO:0000318"/>
    <property type="project" value="GO_Central"/>
</dbReference>
<organism evidence="4 5">
    <name type="scientific">Amborella trichopoda</name>
    <dbReference type="NCBI Taxonomy" id="13333"/>
    <lineage>
        <taxon>Eukaryota</taxon>
        <taxon>Viridiplantae</taxon>
        <taxon>Streptophyta</taxon>
        <taxon>Embryophyta</taxon>
        <taxon>Tracheophyta</taxon>
        <taxon>Spermatophyta</taxon>
        <taxon>Magnoliopsida</taxon>
        <taxon>Amborellales</taxon>
        <taxon>Amborellaceae</taxon>
        <taxon>Amborella</taxon>
    </lineage>
</organism>
<dbReference type="EMBL" id="KI397486">
    <property type="protein sequence ID" value="ERM95420.1"/>
    <property type="molecule type" value="Genomic_DNA"/>
</dbReference>
<dbReference type="FunFam" id="1.25.40.10:FF:000125">
    <property type="entry name" value="Pentatricopeptide repeat-containing protein"/>
    <property type="match status" value="1"/>
</dbReference>
<keyword evidence="5" id="KW-1185">Reference proteome</keyword>
<name>W1NJR2_AMBTC</name>
<dbReference type="NCBIfam" id="TIGR00756">
    <property type="entry name" value="PPR"/>
    <property type="match status" value="8"/>
</dbReference>
<dbReference type="FunFam" id="1.25.40.10:FF:000333">
    <property type="entry name" value="Pentatricopeptide repeat-containing protein"/>
    <property type="match status" value="1"/>
</dbReference>
<dbReference type="eggNOG" id="KOG4197">
    <property type="taxonomic scope" value="Eukaryota"/>
</dbReference>
<dbReference type="FunFam" id="1.25.40.10:FF:001093">
    <property type="entry name" value="Pentatricopeptide repeat-containing protein At2g34400"/>
    <property type="match status" value="1"/>
</dbReference>